<proteinExistence type="predicted"/>
<evidence type="ECO:0000313" key="2">
    <source>
        <dbReference type="EMBL" id="KAL0573836.1"/>
    </source>
</evidence>
<organism evidence="2 3">
    <name type="scientific">Marasmius crinis-equi</name>
    <dbReference type="NCBI Taxonomy" id="585013"/>
    <lineage>
        <taxon>Eukaryota</taxon>
        <taxon>Fungi</taxon>
        <taxon>Dikarya</taxon>
        <taxon>Basidiomycota</taxon>
        <taxon>Agaricomycotina</taxon>
        <taxon>Agaricomycetes</taxon>
        <taxon>Agaricomycetidae</taxon>
        <taxon>Agaricales</taxon>
        <taxon>Marasmiineae</taxon>
        <taxon>Marasmiaceae</taxon>
        <taxon>Marasmius</taxon>
    </lineage>
</organism>
<comment type="caution">
    <text evidence="2">The sequence shown here is derived from an EMBL/GenBank/DDBJ whole genome shotgun (WGS) entry which is preliminary data.</text>
</comment>
<gene>
    <name evidence="2" type="ORF">V5O48_008100</name>
</gene>
<dbReference type="EMBL" id="JBAHYK010000455">
    <property type="protein sequence ID" value="KAL0573836.1"/>
    <property type="molecule type" value="Genomic_DNA"/>
</dbReference>
<name>A0ABR3FES3_9AGAR</name>
<keyword evidence="3" id="KW-1185">Reference proteome</keyword>
<evidence type="ECO:0000313" key="3">
    <source>
        <dbReference type="Proteomes" id="UP001465976"/>
    </source>
</evidence>
<feature type="non-terminal residue" evidence="2">
    <location>
        <position position="98"/>
    </location>
</feature>
<reference evidence="2 3" key="1">
    <citation type="submission" date="2024-02" db="EMBL/GenBank/DDBJ databases">
        <title>A draft genome for the cacao thread blight pathogen Marasmius crinis-equi.</title>
        <authorList>
            <person name="Cohen S.P."/>
            <person name="Baruah I.K."/>
            <person name="Amoako-Attah I."/>
            <person name="Bukari Y."/>
            <person name="Meinhardt L.W."/>
            <person name="Bailey B.A."/>
        </authorList>
    </citation>
    <scope>NUCLEOTIDE SEQUENCE [LARGE SCALE GENOMIC DNA]</scope>
    <source>
        <strain evidence="2 3">GH-76</strain>
    </source>
</reference>
<accession>A0ABR3FES3</accession>
<sequence>MDLPHTYLRPSDGYSNMSAIDRHPAFEPQFGDTTAGANAIQNFSEGSPTLHYLDHEYDCVFESGEASTSASTSLPRHATGMTHPDNLARPFSDLYPEE</sequence>
<feature type="compositionally biased region" description="Low complexity" evidence="1">
    <location>
        <begin position="64"/>
        <end position="73"/>
    </location>
</feature>
<feature type="region of interest" description="Disordered" evidence="1">
    <location>
        <begin position="64"/>
        <end position="98"/>
    </location>
</feature>
<evidence type="ECO:0000256" key="1">
    <source>
        <dbReference type="SAM" id="MobiDB-lite"/>
    </source>
</evidence>
<dbReference type="Proteomes" id="UP001465976">
    <property type="component" value="Unassembled WGS sequence"/>
</dbReference>
<protein>
    <submittedName>
        <fullName evidence="2">Uncharacterized protein</fullName>
    </submittedName>
</protein>